<evidence type="ECO:0000313" key="6">
    <source>
        <dbReference type="EMBL" id="MBB5272671.1"/>
    </source>
</evidence>
<sequence length="308" mass="33858">MVVKVTLRQFRYFITVADCASVSAAARQLSISQSAITAAILELEESIGVALFERGPRGMSLTAEGHRFLASARRVMAAVADATHAMRAEPLRLEGGLSIGVTPLVAGYYLSELLARFTRSFPAVEVAVSEDEPRYLEHLLINGEIDVAIMIASALVERQALASEILSRSRNRVWLPMNHPLASREDLTLAEVAESPVVVLAADRIDEMLRAIWSRHGLSPRRLLRTSSLEAVRSLVGAGMGVTVLPDFVYRPWSLEADRIEARPLRDELPSVDIGLVWRRGSPLSPVAREFIEAAREQSHARNRHAGP</sequence>
<dbReference type="RefSeq" id="WP_221302809.1">
    <property type="nucleotide sequence ID" value="NZ_BAABEW010000012.1"/>
</dbReference>
<keyword evidence="3 6" id="KW-0238">DNA-binding</keyword>
<dbReference type="PANTHER" id="PTHR30346">
    <property type="entry name" value="TRANSCRIPTIONAL DUAL REGULATOR HCAR-RELATED"/>
    <property type="match status" value="1"/>
</dbReference>
<dbReference type="InterPro" id="IPR005119">
    <property type="entry name" value="LysR_subst-bd"/>
</dbReference>
<keyword evidence="2" id="KW-0805">Transcription regulation</keyword>
<dbReference type="Pfam" id="PF00126">
    <property type="entry name" value="HTH_1"/>
    <property type="match status" value="1"/>
</dbReference>
<feature type="domain" description="HTH lysR-type" evidence="5">
    <location>
        <begin position="5"/>
        <end position="62"/>
    </location>
</feature>
<evidence type="ECO:0000256" key="2">
    <source>
        <dbReference type="ARBA" id="ARBA00023015"/>
    </source>
</evidence>
<dbReference type="FunFam" id="1.10.10.10:FF:000001">
    <property type="entry name" value="LysR family transcriptional regulator"/>
    <property type="match status" value="1"/>
</dbReference>
<dbReference type="EMBL" id="JACHGB010000005">
    <property type="protein sequence ID" value="MBB5272671.1"/>
    <property type="molecule type" value="Genomic_DNA"/>
</dbReference>
<proteinExistence type="inferred from homology"/>
<comment type="caution">
    <text evidence="6">The sequence shown here is derived from an EMBL/GenBank/DDBJ whole genome shotgun (WGS) entry which is preliminary data.</text>
</comment>
<gene>
    <name evidence="6" type="ORF">HNQ70_002694</name>
</gene>
<dbReference type="InterPro" id="IPR000847">
    <property type="entry name" value="LysR_HTH_N"/>
</dbReference>
<dbReference type="InterPro" id="IPR036390">
    <property type="entry name" value="WH_DNA-bd_sf"/>
</dbReference>
<dbReference type="Gene3D" id="1.10.10.10">
    <property type="entry name" value="Winged helix-like DNA-binding domain superfamily/Winged helix DNA-binding domain"/>
    <property type="match status" value="1"/>
</dbReference>
<dbReference type="SUPFAM" id="SSF53850">
    <property type="entry name" value="Periplasmic binding protein-like II"/>
    <property type="match status" value="1"/>
</dbReference>
<reference evidence="6 7" key="1">
    <citation type="submission" date="2020-08" db="EMBL/GenBank/DDBJ databases">
        <title>Genomic Encyclopedia of Type Strains, Phase IV (KMG-IV): sequencing the most valuable type-strain genomes for metagenomic binning, comparative biology and taxonomic classification.</title>
        <authorList>
            <person name="Goeker M."/>
        </authorList>
    </citation>
    <scope>NUCLEOTIDE SEQUENCE [LARGE SCALE GENOMIC DNA]</scope>
    <source>
        <strain evidence="6 7">DSM 29781</strain>
    </source>
</reference>
<dbReference type="InterPro" id="IPR036388">
    <property type="entry name" value="WH-like_DNA-bd_sf"/>
</dbReference>
<dbReference type="Gene3D" id="3.40.190.10">
    <property type="entry name" value="Periplasmic binding protein-like II"/>
    <property type="match status" value="2"/>
</dbReference>
<evidence type="ECO:0000259" key="5">
    <source>
        <dbReference type="PROSITE" id="PS50931"/>
    </source>
</evidence>
<keyword evidence="4" id="KW-0804">Transcription</keyword>
<organism evidence="6 7">
    <name type="scientific">Quisquiliibacterium transsilvanicum</name>
    <dbReference type="NCBI Taxonomy" id="1549638"/>
    <lineage>
        <taxon>Bacteria</taxon>
        <taxon>Pseudomonadati</taxon>
        <taxon>Pseudomonadota</taxon>
        <taxon>Betaproteobacteria</taxon>
        <taxon>Burkholderiales</taxon>
        <taxon>Burkholderiaceae</taxon>
        <taxon>Quisquiliibacterium</taxon>
    </lineage>
</organism>
<dbReference type="Pfam" id="PF03466">
    <property type="entry name" value="LysR_substrate"/>
    <property type="match status" value="1"/>
</dbReference>
<name>A0A7W8HIG2_9BURK</name>
<dbReference type="PRINTS" id="PR00039">
    <property type="entry name" value="HTHLYSR"/>
</dbReference>
<keyword evidence="7" id="KW-1185">Reference proteome</keyword>
<evidence type="ECO:0000313" key="7">
    <source>
        <dbReference type="Proteomes" id="UP000532440"/>
    </source>
</evidence>
<dbReference type="AlphaFoldDB" id="A0A7W8HIG2"/>
<dbReference type="SUPFAM" id="SSF46785">
    <property type="entry name" value="Winged helix' DNA-binding domain"/>
    <property type="match status" value="1"/>
</dbReference>
<dbReference type="GO" id="GO:0003700">
    <property type="term" value="F:DNA-binding transcription factor activity"/>
    <property type="evidence" value="ECO:0007669"/>
    <property type="project" value="InterPro"/>
</dbReference>
<evidence type="ECO:0000256" key="1">
    <source>
        <dbReference type="ARBA" id="ARBA00009437"/>
    </source>
</evidence>
<comment type="similarity">
    <text evidence="1">Belongs to the LysR transcriptional regulatory family.</text>
</comment>
<dbReference type="PROSITE" id="PS50931">
    <property type="entry name" value="HTH_LYSR"/>
    <property type="match status" value="1"/>
</dbReference>
<dbReference type="PANTHER" id="PTHR30346:SF0">
    <property type="entry name" value="HCA OPERON TRANSCRIPTIONAL ACTIVATOR HCAR"/>
    <property type="match status" value="1"/>
</dbReference>
<dbReference type="Proteomes" id="UP000532440">
    <property type="component" value="Unassembled WGS sequence"/>
</dbReference>
<evidence type="ECO:0000256" key="3">
    <source>
        <dbReference type="ARBA" id="ARBA00023125"/>
    </source>
</evidence>
<accession>A0A7W8HIG2</accession>
<dbReference type="GO" id="GO:0032993">
    <property type="term" value="C:protein-DNA complex"/>
    <property type="evidence" value="ECO:0007669"/>
    <property type="project" value="TreeGrafter"/>
</dbReference>
<evidence type="ECO:0000256" key="4">
    <source>
        <dbReference type="ARBA" id="ARBA00023163"/>
    </source>
</evidence>
<protein>
    <submittedName>
        <fullName evidence="6">DNA-binding transcriptional LysR family regulator</fullName>
    </submittedName>
</protein>
<dbReference type="GO" id="GO:0003677">
    <property type="term" value="F:DNA binding"/>
    <property type="evidence" value="ECO:0007669"/>
    <property type="project" value="UniProtKB-KW"/>
</dbReference>